<dbReference type="PANTHER" id="PTHR34138">
    <property type="entry name" value="CELL SHAPE-DETERMINING PROTEIN MREC"/>
    <property type="match status" value="1"/>
</dbReference>
<dbReference type="KEGG" id="cgo:Corgl_0854"/>
<feature type="coiled-coil region" evidence="6">
    <location>
        <begin position="81"/>
        <end position="108"/>
    </location>
</feature>
<evidence type="ECO:0000256" key="4">
    <source>
        <dbReference type="ARBA" id="ARBA00032089"/>
    </source>
</evidence>
<dbReference type="Pfam" id="PF04085">
    <property type="entry name" value="MreC"/>
    <property type="match status" value="1"/>
</dbReference>
<evidence type="ECO:0000259" key="9">
    <source>
        <dbReference type="Pfam" id="PF04085"/>
    </source>
</evidence>
<dbReference type="InterPro" id="IPR007221">
    <property type="entry name" value="MreC"/>
</dbReference>
<dbReference type="OrthoDB" id="9808025at2"/>
<feature type="region of interest" description="Disordered" evidence="7">
    <location>
        <begin position="286"/>
        <end position="333"/>
    </location>
</feature>
<dbReference type="InterPro" id="IPR042177">
    <property type="entry name" value="Cell/Rod_1"/>
</dbReference>
<keyword evidence="8" id="KW-0472">Membrane</keyword>
<dbReference type="eggNOG" id="COG1792">
    <property type="taxonomic scope" value="Bacteria"/>
</dbReference>
<dbReference type="GO" id="GO:0005886">
    <property type="term" value="C:plasma membrane"/>
    <property type="evidence" value="ECO:0007669"/>
    <property type="project" value="TreeGrafter"/>
</dbReference>
<dbReference type="AlphaFoldDB" id="F2N7S5"/>
<gene>
    <name evidence="10" type="ordered locus">Corgl_0854</name>
</gene>
<dbReference type="HOGENOM" id="CLU_042663_1_0_11"/>
<keyword evidence="3 5" id="KW-0133">Cell shape</keyword>
<reference evidence="11" key="1">
    <citation type="journal article" date="2013" name="Stand. Genomic Sci.">
        <title>Complete genome sequence of Coriobacterium glomerans type strain (PW2(T)) from the midgut of Pyrrhocoris apterus L. (red soldier bug).</title>
        <authorList>
            <person name="Stackebrandt E."/>
            <person name="Zeytun A."/>
            <person name="Lapidus A."/>
            <person name="Nolan M."/>
            <person name="Lucas S."/>
            <person name="Hammon N."/>
            <person name="Deshpande S."/>
            <person name="Cheng J.F."/>
            <person name="Tapia R."/>
            <person name="Goodwin L.A."/>
            <person name="Pitluck S."/>
            <person name="Liolios K."/>
            <person name="Pagani I."/>
            <person name="Ivanova N."/>
            <person name="Mavromatis K."/>
            <person name="Mikhailova N."/>
            <person name="Huntemann M."/>
            <person name="Pati A."/>
            <person name="Chen A."/>
            <person name="Palaniappan K."/>
            <person name="Chang Y.J."/>
            <person name="Land M."/>
            <person name="Hauser L."/>
            <person name="Rohde M."/>
            <person name="Pukall R."/>
            <person name="Goker M."/>
            <person name="Detter J.C."/>
            <person name="Woyke T."/>
            <person name="Bristow J."/>
            <person name="Eisen J.A."/>
            <person name="Markowitz V."/>
            <person name="Hugenholtz P."/>
            <person name="Kyrpides N.C."/>
            <person name="Klenk H.P."/>
        </authorList>
    </citation>
    <scope>NUCLEOTIDE SEQUENCE</scope>
    <source>
        <strain evidence="11">ATCC 49209 / DSM 20642 / JCM 10262 / PW2</strain>
    </source>
</reference>
<evidence type="ECO:0000256" key="2">
    <source>
        <dbReference type="ARBA" id="ARBA00013855"/>
    </source>
</evidence>
<organism evidence="10 11">
    <name type="scientific">Coriobacterium glomerans (strain ATCC 49209 / DSM 20642 / JCM 10262 / PW2)</name>
    <dbReference type="NCBI Taxonomy" id="700015"/>
    <lineage>
        <taxon>Bacteria</taxon>
        <taxon>Bacillati</taxon>
        <taxon>Actinomycetota</taxon>
        <taxon>Coriobacteriia</taxon>
        <taxon>Coriobacteriales</taxon>
        <taxon>Coriobacteriaceae</taxon>
        <taxon>Coriobacterium</taxon>
    </lineage>
</organism>
<feature type="domain" description="Rod shape-determining protein MreC beta-barrel core" evidence="9">
    <location>
        <begin position="134"/>
        <end position="279"/>
    </location>
</feature>
<evidence type="ECO:0000256" key="3">
    <source>
        <dbReference type="ARBA" id="ARBA00022960"/>
    </source>
</evidence>
<dbReference type="GO" id="GO:0008360">
    <property type="term" value="P:regulation of cell shape"/>
    <property type="evidence" value="ECO:0007669"/>
    <property type="project" value="UniProtKB-KW"/>
</dbReference>
<sequence>MARPQRYSTKPSSSRQATATRPLVICCIISVLLLTFYIREGEVGPVHAIRSVVTVVATPMRMVGSAVTGPFRAVGNVFSNLAAPQETLADLKQENEDLRAKVSELSESKSASSRLEALLNLKSAYNLQSTGAHVIGGSSDAWSQVVTIDKGTSDGLAINMPVVNAAGVIGQIVETSLNSSTVRLLADEKSGTSAMVQATRAQGMLHGQADGTLRLEYISVDSEVKAGDIVVTSGIGGVFPKGLPLGTVTSAEKAPNAVFYDIVVRPASSTQSNEEILVITSLAEGQAASDDDVALADTSPQGEGRGQDSSGGSSKGADPKSGDGGSGGKNKKE</sequence>
<keyword evidence="8" id="KW-0812">Transmembrane</keyword>
<keyword evidence="8" id="KW-1133">Transmembrane helix</keyword>
<dbReference type="PANTHER" id="PTHR34138:SF1">
    <property type="entry name" value="CELL SHAPE-DETERMINING PROTEIN MREC"/>
    <property type="match status" value="1"/>
</dbReference>
<dbReference type="NCBIfam" id="TIGR00219">
    <property type="entry name" value="mreC"/>
    <property type="match status" value="1"/>
</dbReference>
<dbReference type="RefSeq" id="WP_013708710.1">
    <property type="nucleotide sequence ID" value="NC_015389.1"/>
</dbReference>
<dbReference type="Gene3D" id="2.40.10.340">
    <property type="entry name" value="Rod shape-determining protein MreC, domain 1"/>
    <property type="match status" value="1"/>
</dbReference>
<accession>F2N7S5</accession>
<evidence type="ECO:0000313" key="10">
    <source>
        <dbReference type="EMBL" id="AEB06967.1"/>
    </source>
</evidence>
<evidence type="ECO:0000256" key="7">
    <source>
        <dbReference type="SAM" id="MobiDB-lite"/>
    </source>
</evidence>
<evidence type="ECO:0000256" key="5">
    <source>
        <dbReference type="PIRNR" id="PIRNR038471"/>
    </source>
</evidence>
<evidence type="ECO:0000256" key="1">
    <source>
        <dbReference type="ARBA" id="ARBA00009369"/>
    </source>
</evidence>
<proteinExistence type="inferred from homology"/>
<keyword evidence="11" id="KW-1185">Reference proteome</keyword>
<dbReference type="InterPro" id="IPR042175">
    <property type="entry name" value="Cell/Rod_MreC_2"/>
</dbReference>
<dbReference type="InterPro" id="IPR055342">
    <property type="entry name" value="MreC_beta-barrel_core"/>
</dbReference>
<dbReference type="Gene3D" id="2.40.10.350">
    <property type="entry name" value="Rod shape-determining protein MreC, domain 2"/>
    <property type="match status" value="1"/>
</dbReference>
<feature type="compositionally biased region" description="Gly residues" evidence="7">
    <location>
        <begin position="322"/>
        <end position="333"/>
    </location>
</feature>
<dbReference type="PIRSF" id="PIRSF038471">
    <property type="entry name" value="MreC"/>
    <property type="match status" value="1"/>
</dbReference>
<name>F2N7S5_CORGP</name>
<dbReference type="Proteomes" id="UP000006851">
    <property type="component" value="Chromosome"/>
</dbReference>
<evidence type="ECO:0000256" key="8">
    <source>
        <dbReference type="SAM" id="Phobius"/>
    </source>
</evidence>
<protein>
    <recommendedName>
        <fullName evidence="2 5">Cell shape-determining protein MreC</fullName>
    </recommendedName>
    <alternativeName>
        <fullName evidence="4 5">Cell shape protein MreC</fullName>
    </alternativeName>
</protein>
<dbReference type="EMBL" id="CP002628">
    <property type="protein sequence ID" value="AEB06967.1"/>
    <property type="molecule type" value="Genomic_DNA"/>
</dbReference>
<feature type="compositionally biased region" description="Low complexity" evidence="7">
    <location>
        <begin position="307"/>
        <end position="316"/>
    </location>
</feature>
<evidence type="ECO:0000313" key="11">
    <source>
        <dbReference type="Proteomes" id="UP000006851"/>
    </source>
</evidence>
<evidence type="ECO:0000256" key="6">
    <source>
        <dbReference type="SAM" id="Coils"/>
    </source>
</evidence>
<keyword evidence="6" id="KW-0175">Coiled coil</keyword>
<dbReference type="STRING" id="700015.Corgl_0854"/>
<feature type="transmembrane region" description="Helical" evidence="8">
    <location>
        <begin position="21"/>
        <end position="38"/>
    </location>
</feature>
<comment type="similarity">
    <text evidence="1 5">Belongs to the MreC family.</text>
</comment>
<comment type="function">
    <text evidence="5">Involved in formation and maintenance of cell shape.</text>
</comment>